<dbReference type="PANTHER" id="PTHR11596:SF5">
    <property type="entry name" value="ALKALINE PHOSPHATASE"/>
    <property type="match status" value="1"/>
</dbReference>
<dbReference type="EC" id="3.1.3.1" evidence="11"/>
<evidence type="ECO:0000256" key="4">
    <source>
        <dbReference type="ARBA" id="ARBA00022553"/>
    </source>
</evidence>
<keyword evidence="6 11" id="KW-0378">Hydrolase</keyword>
<dbReference type="GO" id="GO:0004035">
    <property type="term" value="F:alkaline phosphatase activity"/>
    <property type="evidence" value="ECO:0007669"/>
    <property type="project" value="UniProtKB-EC"/>
</dbReference>
<organism evidence="11 12">
    <name type="scientific">Danxiaibacter flavus</name>
    <dbReference type="NCBI Taxonomy" id="3049108"/>
    <lineage>
        <taxon>Bacteria</taxon>
        <taxon>Pseudomonadati</taxon>
        <taxon>Bacteroidota</taxon>
        <taxon>Chitinophagia</taxon>
        <taxon>Chitinophagales</taxon>
        <taxon>Chitinophagaceae</taxon>
        <taxon>Danxiaibacter</taxon>
    </lineage>
</organism>
<dbReference type="InterPro" id="IPR017946">
    <property type="entry name" value="PLC-like_Pdiesterase_TIM-brl"/>
</dbReference>
<evidence type="ECO:0000313" key="12">
    <source>
        <dbReference type="Proteomes" id="UP001560573"/>
    </source>
</evidence>
<dbReference type="InterPro" id="IPR018299">
    <property type="entry name" value="Alkaline_phosphatase_AS"/>
</dbReference>
<keyword evidence="5" id="KW-0479">Metal-binding</keyword>
<evidence type="ECO:0000256" key="8">
    <source>
        <dbReference type="ARBA" id="ARBA00022842"/>
    </source>
</evidence>
<accession>A0ABV3ZNC9</accession>
<dbReference type="InterPro" id="IPR001952">
    <property type="entry name" value="Alkaline_phosphatase"/>
</dbReference>
<keyword evidence="4" id="KW-0597">Phosphoprotein</keyword>
<evidence type="ECO:0000256" key="6">
    <source>
        <dbReference type="ARBA" id="ARBA00022801"/>
    </source>
</evidence>
<dbReference type="RefSeq" id="WP_369332501.1">
    <property type="nucleotide sequence ID" value="NZ_JAULBC010000013.1"/>
</dbReference>
<evidence type="ECO:0000313" key="11">
    <source>
        <dbReference type="EMBL" id="MEX6691085.1"/>
    </source>
</evidence>
<proteinExistence type="inferred from homology"/>
<dbReference type="PRINTS" id="PR00113">
    <property type="entry name" value="ALKPHPHTASE"/>
</dbReference>
<evidence type="ECO:0000256" key="3">
    <source>
        <dbReference type="ARBA" id="ARBA00005984"/>
    </source>
</evidence>
<dbReference type="CDD" id="cd16012">
    <property type="entry name" value="ALP"/>
    <property type="match status" value="1"/>
</dbReference>
<dbReference type="SMART" id="SM00098">
    <property type="entry name" value="alkPPc"/>
    <property type="match status" value="1"/>
</dbReference>
<keyword evidence="7" id="KW-0862">Zinc</keyword>
<dbReference type="PANTHER" id="PTHR11596">
    <property type="entry name" value="ALKALINE PHOSPHATASE"/>
    <property type="match status" value="1"/>
</dbReference>
<evidence type="ECO:0000256" key="9">
    <source>
        <dbReference type="RuleBase" id="RU003946"/>
    </source>
</evidence>
<dbReference type="Gene3D" id="3.40.720.10">
    <property type="entry name" value="Alkaline Phosphatase, subunit A"/>
    <property type="match status" value="1"/>
</dbReference>
<evidence type="ECO:0000256" key="1">
    <source>
        <dbReference type="ARBA" id="ARBA00001946"/>
    </source>
</evidence>
<dbReference type="PROSITE" id="PS00123">
    <property type="entry name" value="ALKALINE_PHOSPHATASE"/>
    <property type="match status" value="1"/>
</dbReference>
<sequence length="602" mass="66364">MIRICIFLLLMFSGFLSVAQPVAYTVSNAHSHNDYEQKEPFWLAYNAGFGSIEADIFLKEGELLVSHDVKGLQQHRTLEEYYIKPVLSCVQKNNGYPYADTTLKLQLLIDLKTEGVSTLKKLVELIEKYPALQTGTVRWVITGNRPADFTVYPSYIWFDGDIYENYSEQNMQRVALVSGNLKNLTPWNGKGVIPEPGATAVKKMVEKIHGMHKPIRFWNAPDVVNAWYKLMELKVDFINTDHIAELSSFLKKLPANSFLNKDFYKTYEPTYKSDGTSAKPKNIILLIADGTGLPQLYAGYTANGGNFNIFKMLNIGFSKTSSDDDYITDSAAGATAYASGKKTKNRFIGVDKTGRALPLLPDYAQKKKMSSGLITSGEITGATPASFYAHRMDRDSTYGILQDLLSSPVDVLMGSGVKEFDAALSSRLKENGFAILSSVKDAQNASSQKLLVVDSIASRSMINGRGSWLQDAFASTVNFLSRNKNGFFMMAEGAQVDNGGHSNKVPYLATEAMDFDQMVGKALEFADKNGETLVVVTADHETGGLTLLNGDIQKGAVGGQFSTNDHTAIPVPVFAYGPQSQQFRGVYENTEVFRKILKAMGE</sequence>
<evidence type="ECO:0000256" key="2">
    <source>
        <dbReference type="ARBA" id="ARBA00001947"/>
    </source>
</evidence>
<reference evidence="11 12" key="1">
    <citation type="submission" date="2023-07" db="EMBL/GenBank/DDBJ databases">
        <authorList>
            <person name="Lian W.-H."/>
        </authorList>
    </citation>
    <scope>NUCLEOTIDE SEQUENCE [LARGE SCALE GENOMIC DNA]</scope>
    <source>
        <strain evidence="11 12">SYSU DXS3180</strain>
    </source>
</reference>
<dbReference type="CDD" id="cd08577">
    <property type="entry name" value="PI-PLCc_GDPD_SF_unchar3"/>
    <property type="match status" value="1"/>
</dbReference>
<evidence type="ECO:0000256" key="5">
    <source>
        <dbReference type="ARBA" id="ARBA00022723"/>
    </source>
</evidence>
<gene>
    <name evidence="11" type="ORF">QTN47_26485</name>
</gene>
<dbReference type="Gene3D" id="3.20.20.190">
    <property type="entry name" value="Phosphatidylinositol (PI) phosphodiesterase"/>
    <property type="match status" value="1"/>
</dbReference>
<dbReference type="SUPFAM" id="SSF51695">
    <property type="entry name" value="PLC-like phosphodiesterases"/>
    <property type="match status" value="1"/>
</dbReference>
<protein>
    <submittedName>
        <fullName evidence="11">Alkaline phosphatase</fullName>
        <ecNumber evidence="11">3.1.3.1</ecNumber>
    </submittedName>
</protein>
<dbReference type="InterPro" id="IPR039559">
    <property type="entry name" value="AIM6_PI-PLC-like_dom"/>
</dbReference>
<comment type="cofactor">
    <cofactor evidence="2">
        <name>Zn(2+)</name>
        <dbReference type="ChEBI" id="CHEBI:29105"/>
    </cofactor>
</comment>
<feature type="chain" id="PRO_5046515027" evidence="10">
    <location>
        <begin position="20"/>
        <end position="602"/>
    </location>
</feature>
<dbReference type="EMBL" id="JAULBC010000013">
    <property type="protein sequence ID" value="MEX6691085.1"/>
    <property type="molecule type" value="Genomic_DNA"/>
</dbReference>
<keyword evidence="10" id="KW-0732">Signal</keyword>
<comment type="similarity">
    <text evidence="3 9">Belongs to the alkaline phosphatase family.</text>
</comment>
<evidence type="ECO:0000256" key="10">
    <source>
        <dbReference type="SAM" id="SignalP"/>
    </source>
</evidence>
<feature type="signal peptide" evidence="10">
    <location>
        <begin position="1"/>
        <end position="19"/>
    </location>
</feature>
<comment type="caution">
    <text evidence="11">The sequence shown here is derived from an EMBL/GenBank/DDBJ whole genome shotgun (WGS) entry which is preliminary data.</text>
</comment>
<dbReference type="SUPFAM" id="SSF53649">
    <property type="entry name" value="Alkaline phosphatase-like"/>
    <property type="match status" value="1"/>
</dbReference>
<keyword evidence="12" id="KW-1185">Reference proteome</keyword>
<comment type="cofactor">
    <cofactor evidence="1">
        <name>Mg(2+)</name>
        <dbReference type="ChEBI" id="CHEBI:18420"/>
    </cofactor>
</comment>
<dbReference type="Pfam" id="PF00245">
    <property type="entry name" value="Alk_phosphatase"/>
    <property type="match status" value="3"/>
</dbReference>
<dbReference type="InterPro" id="IPR017850">
    <property type="entry name" value="Alkaline_phosphatase_core_sf"/>
</dbReference>
<dbReference type="Proteomes" id="UP001560573">
    <property type="component" value="Unassembled WGS sequence"/>
</dbReference>
<evidence type="ECO:0000256" key="7">
    <source>
        <dbReference type="ARBA" id="ARBA00022833"/>
    </source>
</evidence>
<name>A0ABV3ZNC9_9BACT</name>
<keyword evidence="8" id="KW-0460">Magnesium</keyword>